<keyword evidence="7" id="KW-1185">Reference proteome</keyword>
<dbReference type="InterPro" id="IPR036188">
    <property type="entry name" value="FAD/NAD-bd_sf"/>
</dbReference>
<protein>
    <recommendedName>
        <fullName evidence="5">FAD-binding domain-containing protein</fullName>
    </recommendedName>
</protein>
<keyword evidence="3" id="KW-0274">FAD</keyword>
<dbReference type="PANTHER" id="PTHR43004">
    <property type="entry name" value="TRK SYSTEM POTASSIUM UPTAKE PROTEIN"/>
    <property type="match status" value="1"/>
</dbReference>
<comment type="cofactor">
    <cofactor evidence="1">
        <name>FAD</name>
        <dbReference type="ChEBI" id="CHEBI:57692"/>
    </cofactor>
</comment>
<keyword evidence="2" id="KW-0285">Flavoprotein</keyword>
<evidence type="ECO:0000313" key="7">
    <source>
        <dbReference type="Proteomes" id="UP000027195"/>
    </source>
</evidence>
<dbReference type="InterPro" id="IPR038220">
    <property type="entry name" value="PHOX_C_sf"/>
</dbReference>
<dbReference type="AlphaFoldDB" id="A0A067MTY4"/>
<keyword evidence="4" id="KW-0560">Oxidoreductase</keyword>
<evidence type="ECO:0000256" key="2">
    <source>
        <dbReference type="ARBA" id="ARBA00022630"/>
    </source>
</evidence>
<dbReference type="Gene3D" id="3.30.70.2450">
    <property type="match status" value="1"/>
</dbReference>
<evidence type="ECO:0000256" key="1">
    <source>
        <dbReference type="ARBA" id="ARBA00001974"/>
    </source>
</evidence>
<dbReference type="EMBL" id="KL198022">
    <property type="protein sequence ID" value="KDQ18170.1"/>
    <property type="molecule type" value="Genomic_DNA"/>
</dbReference>
<evidence type="ECO:0000256" key="3">
    <source>
        <dbReference type="ARBA" id="ARBA00022827"/>
    </source>
</evidence>
<gene>
    <name evidence="6" type="ORF">BOTBODRAFT_52960</name>
</gene>
<proteinExistence type="predicted"/>
<dbReference type="STRING" id="930990.A0A067MTY4"/>
<dbReference type="GO" id="GO:0016709">
    <property type="term" value="F:oxidoreductase activity, acting on paired donors, with incorporation or reduction of molecular oxygen, NAD(P)H as one donor, and incorporation of one atom of oxygen"/>
    <property type="evidence" value="ECO:0007669"/>
    <property type="project" value="UniProtKB-ARBA"/>
</dbReference>
<organism evidence="6 7">
    <name type="scientific">Botryobasidium botryosum (strain FD-172 SS1)</name>
    <dbReference type="NCBI Taxonomy" id="930990"/>
    <lineage>
        <taxon>Eukaryota</taxon>
        <taxon>Fungi</taxon>
        <taxon>Dikarya</taxon>
        <taxon>Basidiomycota</taxon>
        <taxon>Agaricomycotina</taxon>
        <taxon>Agaricomycetes</taxon>
        <taxon>Cantharellales</taxon>
        <taxon>Botryobasidiaceae</taxon>
        <taxon>Botryobasidium</taxon>
    </lineage>
</organism>
<dbReference type="PRINTS" id="PR00420">
    <property type="entry name" value="RNGMNOXGNASE"/>
</dbReference>
<dbReference type="OrthoDB" id="2690153at2759"/>
<reference evidence="7" key="1">
    <citation type="journal article" date="2014" name="Proc. Natl. Acad. Sci. U.S.A.">
        <title>Extensive sampling of basidiomycete genomes demonstrates inadequacy of the white-rot/brown-rot paradigm for wood decay fungi.</title>
        <authorList>
            <person name="Riley R."/>
            <person name="Salamov A.A."/>
            <person name="Brown D.W."/>
            <person name="Nagy L.G."/>
            <person name="Floudas D."/>
            <person name="Held B.W."/>
            <person name="Levasseur A."/>
            <person name="Lombard V."/>
            <person name="Morin E."/>
            <person name="Otillar R."/>
            <person name="Lindquist E.A."/>
            <person name="Sun H."/>
            <person name="LaButti K.M."/>
            <person name="Schmutz J."/>
            <person name="Jabbour D."/>
            <person name="Luo H."/>
            <person name="Baker S.E."/>
            <person name="Pisabarro A.G."/>
            <person name="Walton J.D."/>
            <person name="Blanchette R.A."/>
            <person name="Henrissat B."/>
            <person name="Martin F."/>
            <person name="Cullen D."/>
            <person name="Hibbett D.S."/>
            <person name="Grigoriev I.V."/>
        </authorList>
    </citation>
    <scope>NUCLEOTIDE SEQUENCE [LARGE SCALE GENOMIC DNA]</scope>
    <source>
        <strain evidence="7">FD-172 SS1</strain>
    </source>
</reference>
<accession>A0A067MTY4</accession>
<dbReference type="Proteomes" id="UP000027195">
    <property type="component" value="Unassembled WGS sequence"/>
</dbReference>
<sequence>MYASIIDSSTLAPALVVGGGPAGLAAALCLAKNGVPVKIIEKGKTPEVRARGTGLWPRTMEVFANLGVVDPFLRNGLPVNQMRAYASNGYDVLKTWDFYAIDEPTPTSPYARALLNPQDSTEAFLRDALEKYGIHVEFGTEFVDFEQDESGVTVKLLSHSSEPPVSETFRASWLLGSDGGKSAVRKRLGASFLGESENLGPMAIFGDFEMENLDRGFWHVWGNMETSQALILPLSTPPSKRWQIIFMGKNIRASESLMHGDLPVIQDMINRTTGRNDLIITKAYGLTVWSPNIRMVNAFSKDRVFLIGDAAHAHPPTGAQGMNSSVQDAHNLGWKLALVHKKLASESFLSTYNTERLPVIAEMLNLTKEISHMFRKGDADAASEDKSPPKGWTRSNKLNMMGLHCHWSPIVVDERTLFTEGGPVDVYGTAGGILRAGDRAPSAPGLVDIATQDAETTLFGLFGPAHHTALVFSSQDGDVESALLQELDAYNAIAPKDLSPLVLPVLLLPSSFQRHAAKAPAPDSIVRKLVDRDGIARGAYDIQQDDGLWVVIVRPDGVVGGIVRGSEGIKKYFSRIFNTSN</sequence>
<dbReference type="GO" id="GO:0071949">
    <property type="term" value="F:FAD binding"/>
    <property type="evidence" value="ECO:0007669"/>
    <property type="project" value="InterPro"/>
</dbReference>
<dbReference type="PANTHER" id="PTHR43004:SF19">
    <property type="entry name" value="BINDING MONOOXYGENASE, PUTATIVE (JCVI)-RELATED"/>
    <property type="match status" value="1"/>
</dbReference>
<dbReference type="InterPro" id="IPR002938">
    <property type="entry name" value="FAD-bd"/>
</dbReference>
<name>A0A067MTY4_BOTB1</name>
<evidence type="ECO:0000313" key="6">
    <source>
        <dbReference type="EMBL" id="KDQ18170.1"/>
    </source>
</evidence>
<feature type="domain" description="FAD-binding" evidence="5">
    <location>
        <begin position="13"/>
        <end position="365"/>
    </location>
</feature>
<dbReference type="SUPFAM" id="SSF51905">
    <property type="entry name" value="FAD/NAD(P)-binding domain"/>
    <property type="match status" value="1"/>
</dbReference>
<evidence type="ECO:0000256" key="4">
    <source>
        <dbReference type="ARBA" id="ARBA00023002"/>
    </source>
</evidence>
<dbReference type="Pfam" id="PF01494">
    <property type="entry name" value="FAD_binding_3"/>
    <property type="match status" value="1"/>
</dbReference>
<dbReference type="Gene3D" id="3.40.30.20">
    <property type="match status" value="1"/>
</dbReference>
<evidence type="ECO:0000259" key="5">
    <source>
        <dbReference type="Pfam" id="PF01494"/>
    </source>
</evidence>
<dbReference type="HOGENOM" id="CLU_009665_20_3_1"/>
<dbReference type="InterPro" id="IPR050641">
    <property type="entry name" value="RIFMO-like"/>
</dbReference>
<dbReference type="InParanoid" id="A0A067MTY4"/>
<dbReference type="Gene3D" id="3.50.50.60">
    <property type="entry name" value="FAD/NAD(P)-binding domain"/>
    <property type="match status" value="1"/>
</dbReference>